<dbReference type="InterPro" id="IPR000030">
    <property type="entry name" value="PPE_dom"/>
</dbReference>
<sequence>MDFGELPPEVNSARMYSGAGSEPMVVAASAWDKLADDLYSTAASYNSALSALTDDGWQGPASDAMVAATAPFIGWLTGTAEQAEAIAGQARAAASAFENALAATVPPPVIDENRARLASLIKGNVVGHDTPAITAMEAEYGEMWAQDASAMYRYAGASASASMLDPLLPPMPCASIPESTGVDADADTLDALAQAMSGIPQALRSLGNPVQPASATAAMTSLLRLRPFVSAIGPFTAAISSPASMTSSGTSAAMTGSRDPRTRVSAAWGGGVVVGRLVVPPSWGAAAFGVLRSIA</sequence>
<feature type="domain" description="PPE" evidence="3">
    <location>
        <begin position="2"/>
        <end position="163"/>
    </location>
</feature>
<dbReference type="SUPFAM" id="SSF140459">
    <property type="entry name" value="PE/PPE dimer-like"/>
    <property type="match status" value="1"/>
</dbReference>
<organism evidence="4 5">
    <name type="scientific">Mycobacterium szulgai</name>
    <dbReference type="NCBI Taxonomy" id="1787"/>
    <lineage>
        <taxon>Bacteria</taxon>
        <taxon>Bacillati</taxon>
        <taxon>Actinomycetota</taxon>
        <taxon>Actinomycetes</taxon>
        <taxon>Mycobacteriales</taxon>
        <taxon>Mycobacteriaceae</taxon>
        <taxon>Mycobacterium</taxon>
    </lineage>
</organism>
<protein>
    <recommendedName>
        <fullName evidence="3">PPE domain-containing protein</fullName>
    </recommendedName>
</protein>
<feature type="region of interest" description="Disordered" evidence="2">
    <location>
        <begin position="242"/>
        <end position="261"/>
    </location>
</feature>
<reference evidence="4 5" key="1">
    <citation type="submission" date="2016-01" db="EMBL/GenBank/DDBJ databases">
        <title>The new phylogeny of the genus Mycobacterium.</title>
        <authorList>
            <person name="Tarcisio F."/>
            <person name="Conor M."/>
            <person name="Antonella G."/>
            <person name="Elisabetta G."/>
            <person name="Giulia F.S."/>
            <person name="Sara T."/>
            <person name="Anna F."/>
            <person name="Clotilde B."/>
            <person name="Roberto B."/>
            <person name="Veronica D.S."/>
            <person name="Fabio R."/>
            <person name="Monica P."/>
            <person name="Olivier J."/>
            <person name="Enrico T."/>
            <person name="Nicola S."/>
        </authorList>
    </citation>
    <scope>NUCLEOTIDE SEQUENCE [LARGE SCALE GENOMIC DNA]</scope>
    <source>
        <strain evidence="4 5">DSM 44166</strain>
    </source>
</reference>
<evidence type="ECO:0000313" key="5">
    <source>
        <dbReference type="Proteomes" id="UP000193317"/>
    </source>
</evidence>
<dbReference type="RefSeq" id="WP_085668567.1">
    <property type="nucleotide sequence ID" value="NZ_JACKRU010000766.1"/>
</dbReference>
<dbReference type="Proteomes" id="UP000193317">
    <property type="component" value="Unassembled WGS sequence"/>
</dbReference>
<evidence type="ECO:0000256" key="2">
    <source>
        <dbReference type="SAM" id="MobiDB-lite"/>
    </source>
</evidence>
<accession>A0A1X2FKR6</accession>
<dbReference type="FunFam" id="1.20.1260.20:FF:000001">
    <property type="entry name" value="PPE family protein PPE41"/>
    <property type="match status" value="1"/>
</dbReference>
<name>A0A1X2FKR6_MYCSZ</name>
<evidence type="ECO:0000313" key="4">
    <source>
        <dbReference type="EMBL" id="ORX19051.1"/>
    </source>
</evidence>
<gene>
    <name evidence="4" type="ORF">AWC27_16500</name>
</gene>
<dbReference type="PANTHER" id="PTHR46766">
    <property type="entry name" value="GLUTAMINE-RICH PROTEIN 2"/>
    <property type="match status" value="1"/>
</dbReference>
<comment type="similarity">
    <text evidence="1">Belongs to the mycobacterial PPE family.</text>
</comment>
<proteinExistence type="inferred from homology"/>
<dbReference type="PANTHER" id="PTHR46766:SF1">
    <property type="entry name" value="GLUTAMINE-RICH PROTEIN 2"/>
    <property type="match status" value="1"/>
</dbReference>
<dbReference type="AlphaFoldDB" id="A0A1X2FKR6"/>
<evidence type="ECO:0000256" key="1">
    <source>
        <dbReference type="ARBA" id="ARBA00010652"/>
    </source>
</evidence>
<dbReference type="Pfam" id="PF00823">
    <property type="entry name" value="PPE"/>
    <property type="match status" value="1"/>
</dbReference>
<dbReference type="OrthoDB" id="4752782at2"/>
<dbReference type="GO" id="GO:0052572">
    <property type="term" value="P:response to host immune response"/>
    <property type="evidence" value="ECO:0007669"/>
    <property type="project" value="TreeGrafter"/>
</dbReference>
<evidence type="ECO:0000259" key="3">
    <source>
        <dbReference type="Pfam" id="PF00823"/>
    </source>
</evidence>
<dbReference type="Gene3D" id="1.20.1260.20">
    <property type="entry name" value="PPE superfamily"/>
    <property type="match status" value="1"/>
</dbReference>
<keyword evidence="5" id="KW-1185">Reference proteome</keyword>
<comment type="caution">
    <text evidence="4">The sequence shown here is derived from an EMBL/GenBank/DDBJ whole genome shotgun (WGS) entry which is preliminary data.</text>
</comment>
<dbReference type="InterPro" id="IPR038332">
    <property type="entry name" value="PPE_sf"/>
</dbReference>
<dbReference type="EMBL" id="LQPW01000005">
    <property type="protein sequence ID" value="ORX19051.1"/>
    <property type="molecule type" value="Genomic_DNA"/>
</dbReference>